<protein>
    <submittedName>
        <fullName evidence="1">Uncharacterized protein</fullName>
    </submittedName>
</protein>
<organism evidence="1 2">
    <name type="scientific">Shimwellia blattae (strain ATCC 29907 / DSM 4481 / JCM 1650 / NBRC 105725 / CDC 9005-74)</name>
    <name type="common">Escherichia blattae</name>
    <dbReference type="NCBI Taxonomy" id="630626"/>
    <lineage>
        <taxon>Bacteria</taxon>
        <taxon>Pseudomonadati</taxon>
        <taxon>Pseudomonadota</taxon>
        <taxon>Gammaproteobacteria</taxon>
        <taxon>Enterobacterales</taxon>
        <taxon>Enterobacteriaceae</taxon>
        <taxon>Shimwellia</taxon>
    </lineage>
</organism>
<dbReference type="HOGENOM" id="CLU_132105_0_0_6"/>
<reference evidence="1 2" key="1">
    <citation type="journal article" date="2012" name="J. Bacteriol.">
        <title>Complete genome sequence of the B12-producing Shimwellia blattae strain DSM 4481, isolated from a cockroach.</title>
        <authorList>
            <person name="Brzuszkiewicz E."/>
            <person name="Waschkowitz T."/>
            <person name="Wiezer A."/>
            <person name="Daniel R."/>
        </authorList>
    </citation>
    <scope>NUCLEOTIDE SEQUENCE [LARGE SCALE GENOMIC DNA]</scope>
    <source>
        <strain evidence="2">ATCC 29907 / DSM 4481 / JCM 1650 / NBRC 105725 / CDC 9005-74</strain>
    </source>
</reference>
<dbReference type="STRING" id="630626.EBL_c08760"/>
<name>I2B642_SHIBC</name>
<evidence type="ECO:0000313" key="2">
    <source>
        <dbReference type="Proteomes" id="UP000001955"/>
    </source>
</evidence>
<dbReference type="Proteomes" id="UP000001955">
    <property type="component" value="Chromosome"/>
</dbReference>
<gene>
    <name evidence="1" type="ordered locus">EBL_c08760</name>
</gene>
<evidence type="ECO:0000313" key="1">
    <source>
        <dbReference type="EMBL" id="AFJ45996.1"/>
    </source>
</evidence>
<dbReference type="EMBL" id="CP001560">
    <property type="protein sequence ID" value="AFJ45996.1"/>
    <property type="molecule type" value="Genomic_DNA"/>
</dbReference>
<sequence length="115" mass="12719">MVLLLLWATNGGDTLKTILNQAFIINRLSVKVKPELSRSGKVIIEANPDQKPYIVFDDRRDSPVGFGVKVSLTKKTYVIQRRVASSDRNVSEGKKPGSVLKVKVGNVSDFPSITY</sequence>
<dbReference type="eggNOG" id="ENOG5032XH0">
    <property type="taxonomic scope" value="Bacteria"/>
</dbReference>
<proteinExistence type="predicted"/>
<dbReference type="OrthoDB" id="9795573at2"/>
<accession>I2B642</accession>
<dbReference type="AlphaFoldDB" id="I2B642"/>
<keyword evidence="2" id="KW-1185">Reference proteome</keyword>
<dbReference type="KEGG" id="ebt:EBL_c08760"/>